<keyword evidence="2" id="KW-1185">Reference proteome</keyword>
<dbReference type="EMBL" id="WTVG01000028">
    <property type="protein sequence ID" value="NMG25286.1"/>
    <property type="molecule type" value="Genomic_DNA"/>
</dbReference>
<sequence>MNRCLDDATAHLSAAAPYSRPGLRRRLSALRAGLKAALRALRASNIKR</sequence>
<gene>
    <name evidence="1" type="ORF">GO606_11220</name>
</gene>
<dbReference type="Proteomes" id="UP000615989">
    <property type="component" value="Unassembled WGS sequence"/>
</dbReference>
<organism evidence="1 2">
    <name type="scientific">Aromatoleum anaerobium</name>
    <dbReference type="NCBI Taxonomy" id="182180"/>
    <lineage>
        <taxon>Bacteria</taxon>
        <taxon>Pseudomonadati</taxon>
        <taxon>Pseudomonadota</taxon>
        <taxon>Betaproteobacteria</taxon>
        <taxon>Rhodocyclales</taxon>
        <taxon>Rhodocyclaceae</taxon>
        <taxon>Aromatoleum</taxon>
    </lineage>
</organism>
<accession>A0ABX1PN92</accession>
<dbReference type="RefSeq" id="WP_169118649.1">
    <property type="nucleotide sequence ID" value="NZ_WTVG02000038.1"/>
</dbReference>
<protein>
    <submittedName>
        <fullName evidence="1">Uncharacterized protein</fullName>
    </submittedName>
</protein>
<name>A0ABX1PN92_9RHOO</name>
<reference evidence="1" key="1">
    <citation type="submission" date="2019-12" db="EMBL/GenBank/DDBJ databases">
        <title>Comparative genomics gives insights into the taxonomy of the Azoarcus-Aromatoleum group and reveals separate origins of nif in the plant-associated Azoarcus and non-plant-associated Aromatoleum sub-groups.</title>
        <authorList>
            <person name="Lafos M."/>
            <person name="Maluk M."/>
            <person name="Batista M."/>
            <person name="Junghare M."/>
            <person name="Carmona M."/>
            <person name="Faoro H."/>
            <person name="Cruz L.M."/>
            <person name="Battistoni F."/>
            <person name="De Souza E."/>
            <person name="Pedrosa F."/>
            <person name="Chen W.-M."/>
            <person name="Poole P.S."/>
            <person name="Dixon R.A."/>
            <person name="James E.K."/>
        </authorList>
    </citation>
    <scope>NUCLEOTIDE SEQUENCE</scope>
    <source>
        <strain evidence="1">LuFRes1</strain>
    </source>
</reference>
<evidence type="ECO:0000313" key="1">
    <source>
        <dbReference type="EMBL" id="NMG25286.1"/>
    </source>
</evidence>
<evidence type="ECO:0000313" key="2">
    <source>
        <dbReference type="Proteomes" id="UP000615989"/>
    </source>
</evidence>
<proteinExistence type="predicted"/>
<comment type="caution">
    <text evidence="1">The sequence shown here is derived from an EMBL/GenBank/DDBJ whole genome shotgun (WGS) entry which is preliminary data.</text>
</comment>